<protein>
    <recommendedName>
        <fullName evidence="2">DUF7322 domain-containing protein</fullName>
    </recommendedName>
</protein>
<dbReference type="InterPro" id="IPR055746">
    <property type="entry name" value="DUF7322"/>
</dbReference>
<feature type="transmembrane region" description="Helical" evidence="1">
    <location>
        <begin position="75"/>
        <end position="96"/>
    </location>
</feature>
<accession>A0A554MXK7</accession>
<keyword evidence="1" id="KW-0812">Transmembrane</keyword>
<dbReference type="EMBL" id="QMDX01000010">
    <property type="protein sequence ID" value="TSD09851.1"/>
    <property type="molecule type" value="Genomic_DNA"/>
</dbReference>
<evidence type="ECO:0000256" key="1">
    <source>
        <dbReference type="SAM" id="Phobius"/>
    </source>
</evidence>
<evidence type="ECO:0000313" key="4">
    <source>
        <dbReference type="Proteomes" id="UP000319894"/>
    </source>
</evidence>
<evidence type="ECO:0000313" key="3">
    <source>
        <dbReference type="EMBL" id="TSD09851.1"/>
    </source>
</evidence>
<keyword evidence="1" id="KW-1133">Transmembrane helix</keyword>
<dbReference type="Pfam" id="PF24008">
    <property type="entry name" value="DUF7322"/>
    <property type="match status" value="1"/>
</dbReference>
<comment type="caution">
    <text evidence="3">The sequence shown here is derived from an EMBL/GenBank/DDBJ whole genome shotgun (WGS) entry which is preliminary data.</text>
</comment>
<feature type="domain" description="DUF7322" evidence="2">
    <location>
        <begin position="67"/>
        <end position="123"/>
    </location>
</feature>
<evidence type="ECO:0000259" key="2">
    <source>
        <dbReference type="Pfam" id="PF24008"/>
    </source>
</evidence>
<dbReference type="InParanoid" id="A0A554MXK7"/>
<proteinExistence type="predicted"/>
<keyword evidence="4" id="KW-1185">Reference proteome</keyword>
<feature type="transmembrane region" description="Helical" evidence="1">
    <location>
        <begin position="102"/>
        <end position="124"/>
    </location>
</feature>
<dbReference type="Proteomes" id="UP000319894">
    <property type="component" value="Unassembled WGS sequence"/>
</dbReference>
<organism evidence="3 4">
    <name type="scientific">Haloglomus irregulare</name>
    <dbReference type="NCBI Taxonomy" id="2234134"/>
    <lineage>
        <taxon>Archaea</taxon>
        <taxon>Methanobacteriati</taxon>
        <taxon>Methanobacteriota</taxon>
        <taxon>Stenosarchaea group</taxon>
        <taxon>Halobacteria</taxon>
        <taxon>Halobacteriales</taxon>
        <taxon>Natronomonadaceae</taxon>
        <taxon>Haloglomus</taxon>
    </lineage>
</organism>
<reference evidence="3 4" key="1">
    <citation type="submission" date="2018-06" db="EMBL/GenBank/DDBJ databases">
        <title>Natronomonas sp. F16-60 a new haloarchaeon isolated from a solar saltern of Isla Cristina, Huelva, Spain.</title>
        <authorList>
            <person name="Duran-Viseras A."/>
            <person name="Sanchez-Porro C."/>
            <person name="Ventosa A."/>
        </authorList>
    </citation>
    <scope>NUCLEOTIDE SEQUENCE [LARGE SCALE GENOMIC DNA]</scope>
    <source>
        <strain evidence="3 4">F16-60</strain>
    </source>
</reference>
<sequence length="129" mass="13305">MSRGAFATPPEITGVAVDGRPVVEYGGRHNGHTSAARTPDMDPFSMVAAEEEQDHAGADLAEGVGSLDDGTFRDFIVALLLAQGGLFAASLGLMLWHFRGQGLLGGGLLAAGAVALVVTAVIVVRYERA</sequence>
<keyword evidence="1" id="KW-0472">Membrane</keyword>
<name>A0A554MXK7_9EURY</name>
<dbReference type="AlphaFoldDB" id="A0A554MXK7"/>
<gene>
    <name evidence="3" type="ORF">DP107_14495</name>
</gene>